<reference evidence="1" key="1">
    <citation type="submission" date="2023-04" db="EMBL/GenBank/DDBJ databases">
        <authorList>
            <person name="Vijverberg K."/>
            <person name="Xiong W."/>
            <person name="Schranz E."/>
        </authorList>
    </citation>
    <scope>NUCLEOTIDE SEQUENCE</scope>
</reference>
<evidence type="ECO:0000313" key="2">
    <source>
        <dbReference type="Proteomes" id="UP001177003"/>
    </source>
</evidence>
<name>A0AA35YL81_LACSI</name>
<gene>
    <name evidence="1" type="ORF">LSALG_LOCUS16092</name>
</gene>
<protein>
    <submittedName>
        <fullName evidence="1">Uncharacterized protein</fullName>
    </submittedName>
</protein>
<proteinExistence type="predicted"/>
<sequence>MGIKRETIRASLYTVRCLIENNKKNTQDIRFMEFLAKSTTFDGVQNLDVTEKVHFDVANGWSLSVVILSCLGMAILGIDAGTIDNLLKTSNKVSAMFKLLKKTLTKEFVDTVYSLESDSLESELDVYIDHRNEPILDWADNKLLADGKGYDSDELDEEDDKDYEASMTMEYEHEWDDEEEHTFDKTIGDPFLDKLSGHITDDDEEEANNGKLKDVVFPVHNENQEWEQMVPVLGMKFSNPLELKL</sequence>
<dbReference type="EMBL" id="OX465079">
    <property type="protein sequence ID" value="CAI9276095.1"/>
    <property type="molecule type" value="Genomic_DNA"/>
</dbReference>
<organism evidence="1 2">
    <name type="scientific">Lactuca saligna</name>
    <name type="common">Willowleaf lettuce</name>
    <dbReference type="NCBI Taxonomy" id="75948"/>
    <lineage>
        <taxon>Eukaryota</taxon>
        <taxon>Viridiplantae</taxon>
        <taxon>Streptophyta</taxon>
        <taxon>Embryophyta</taxon>
        <taxon>Tracheophyta</taxon>
        <taxon>Spermatophyta</taxon>
        <taxon>Magnoliopsida</taxon>
        <taxon>eudicotyledons</taxon>
        <taxon>Gunneridae</taxon>
        <taxon>Pentapetalae</taxon>
        <taxon>asterids</taxon>
        <taxon>campanulids</taxon>
        <taxon>Asterales</taxon>
        <taxon>Asteraceae</taxon>
        <taxon>Cichorioideae</taxon>
        <taxon>Cichorieae</taxon>
        <taxon>Lactucinae</taxon>
        <taxon>Lactuca</taxon>
    </lineage>
</organism>
<dbReference type="AlphaFoldDB" id="A0AA35YL81"/>
<evidence type="ECO:0000313" key="1">
    <source>
        <dbReference type="EMBL" id="CAI9276095.1"/>
    </source>
</evidence>
<dbReference type="Proteomes" id="UP001177003">
    <property type="component" value="Chromosome 3"/>
</dbReference>
<accession>A0AA35YL81</accession>
<keyword evidence="2" id="KW-1185">Reference proteome</keyword>